<comment type="caution">
    <text evidence="9">The sequence shown here is derived from an EMBL/GenBank/DDBJ whole genome shotgun (WGS) entry which is preliminary data.</text>
</comment>
<dbReference type="PROSITE" id="PS51007">
    <property type="entry name" value="CYTC"/>
    <property type="match status" value="1"/>
</dbReference>
<keyword evidence="2 6" id="KW-0349">Heme</keyword>
<keyword evidence="1" id="KW-0813">Transport</keyword>
<evidence type="ECO:0000256" key="7">
    <source>
        <dbReference type="SAM" id="SignalP"/>
    </source>
</evidence>
<accession>K6ZUF7</accession>
<name>K6ZUF7_9ALTE</name>
<dbReference type="InterPro" id="IPR036909">
    <property type="entry name" value="Cyt_c-like_dom_sf"/>
</dbReference>
<dbReference type="AlphaFoldDB" id="K6ZUF7"/>
<dbReference type="GO" id="GO:0009055">
    <property type="term" value="F:electron transfer activity"/>
    <property type="evidence" value="ECO:0007669"/>
    <property type="project" value="InterPro"/>
</dbReference>
<dbReference type="PRINTS" id="PR00607">
    <property type="entry name" value="CYTCHROMECIE"/>
</dbReference>
<keyword evidence="10" id="KW-1185">Reference proteome</keyword>
<dbReference type="Proteomes" id="UP000006251">
    <property type="component" value="Unassembled WGS sequence"/>
</dbReference>
<evidence type="ECO:0000259" key="8">
    <source>
        <dbReference type="PROSITE" id="PS51007"/>
    </source>
</evidence>
<keyword evidence="5 6" id="KW-0408">Iron</keyword>
<keyword evidence="3 6" id="KW-0479">Metal-binding</keyword>
<dbReference type="Gene3D" id="1.10.760.10">
    <property type="entry name" value="Cytochrome c-like domain"/>
    <property type="match status" value="1"/>
</dbReference>
<dbReference type="GO" id="GO:0005506">
    <property type="term" value="F:iron ion binding"/>
    <property type="evidence" value="ECO:0007669"/>
    <property type="project" value="InterPro"/>
</dbReference>
<dbReference type="EMBL" id="BAEQ01000004">
    <property type="protein sequence ID" value="GAC26965.1"/>
    <property type="molecule type" value="Genomic_DNA"/>
</dbReference>
<evidence type="ECO:0000256" key="2">
    <source>
        <dbReference type="ARBA" id="ARBA00022617"/>
    </source>
</evidence>
<keyword evidence="4" id="KW-0249">Electron transport</keyword>
<evidence type="ECO:0000313" key="10">
    <source>
        <dbReference type="Proteomes" id="UP000006251"/>
    </source>
</evidence>
<evidence type="ECO:0000256" key="1">
    <source>
        <dbReference type="ARBA" id="ARBA00022448"/>
    </source>
</evidence>
<dbReference type="SUPFAM" id="SSF46626">
    <property type="entry name" value="Cytochrome c"/>
    <property type="match status" value="1"/>
</dbReference>
<reference evidence="10" key="1">
    <citation type="journal article" date="2014" name="Environ. Microbiol.">
        <title>Comparative genomics of the marine bacterial genus Glaciecola reveals the high degree of genomic diversity and genomic characteristic for cold adaptation.</title>
        <authorList>
            <person name="Qin Q.L."/>
            <person name="Xie B.B."/>
            <person name="Yu Y."/>
            <person name="Shu Y.L."/>
            <person name="Rong J.C."/>
            <person name="Zhang Y.J."/>
            <person name="Zhao D.L."/>
            <person name="Chen X.L."/>
            <person name="Zhang X.Y."/>
            <person name="Chen B."/>
            <person name="Zhou B.C."/>
            <person name="Zhang Y.Z."/>
        </authorList>
    </citation>
    <scope>NUCLEOTIDE SEQUENCE [LARGE SCALE GENOMIC DNA]</scope>
    <source>
        <strain evidence="10">ACAM 615</strain>
    </source>
</reference>
<dbReference type="Pfam" id="PF13442">
    <property type="entry name" value="Cytochrome_CBB3"/>
    <property type="match status" value="1"/>
</dbReference>
<dbReference type="InterPro" id="IPR009056">
    <property type="entry name" value="Cyt_c-like_dom"/>
</dbReference>
<dbReference type="RefSeq" id="WP_006008048.1">
    <property type="nucleotide sequence ID" value="NZ_AUAV01000013.1"/>
</dbReference>
<dbReference type="STRING" id="1121922.GCA_000428905_02592"/>
<evidence type="ECO:0000256" key="3">
    <source>
        <dbReference type="ARBA" id="ARBA00022723"/>
    </source>
</evidence>
<dbReference type="GO" id="GO:0020037">
    <property type="term" value="F:heme binding"/>
    <property type="evidence" value="ECO:0007669"/>
    <property type="project" value="InterPro"/>
</dbReference>
<organism evidence="9 10">
    <name type="scientific">Brumicola pallidula DSM 14239 = ACAM 615</name>
    <dbReference type="NCBI Taxonomy" id="1121922"/>
    <lineage>
        <taxon>Bacteria</taxon>
        <taxon>Pseudomonadati</taxon>
        <taxon>Pseudomonadota</taxon>
        <taxon>Gammaproteobacteria</taxon>
        <taxon>Alteromonadales</taxon>
        <taxon>Alteromonadaceae</taxon>
        <taxon>Brumicola</taxon>
    </lineage>
</organism>
<evidence type="ECO:0000256" key="6">
    <source>
        <dbReference type="PROSITE-ProRule" id="PRU00433"/>
    </source>
</evidence>
<protein>
    <submittedName>
        <fullName evidence="9">Cytochrome c5</fullName>
    </submittedName>
</protein>
<dbReference type="InterPro" id="IPR002323">
    <property type="entry name" value="Cyt_CIE"/>
</dbReference>
<feature type="domain" description="Cytochrome c" evidence="8">
    <location>
        <begin position="50"/>
        <end position="131"/>
    </location>
</feature>
<evidence type="ECO:0000256" key="5">
    <source>
        <dbReference type="ARBA" id="ARBA00023004"/>
    </source>
</evidence>
<evidence type="ECO:0000256" key="4">
    <source>
        <dbReference type="ARBA" id="ARBA00022982"/>
    </source>
</evidence>
<keyword evidence="7" id="KW-0732">Signal</keyword>
<dbReference type="PANTHER" id="PTHR40942">
    <property type="match status" value="1"/>
</dbReference>
<feature type="signal peptide" evidence="7">
    <location>
        <begin position="1"/>
        <end position="21"/>
    </location>
</feature>
<dbReference type="PANTHER" id="PTHR40942:SF4">
    <property type="entry name" value="CYTOCHROME C5"/>
    <property type="match status" value="1"/>
</dbReference>
<sequence length="131" mass="13785">MKFRVLVSLFVSALFFVSANAQEMTDDDIAQRIKPSGNVHIAGAAPAVAAGPRTGEQIYNGACVACHAAGVLGAPKSQVAAEWQPRLDEKGFDQVWKNAIDGINAMPAMGACGDCSDDDIKTAINYMIEGI</sequence>
<evidence type="ECO:0000313" key="9">
    <source>
        <dbReference type="EMBL" id="GAC26965.1"/>
    </source>
</evidence>
<feature type="chain" id="PRO_5003898646" evidence="7">
    <location>
        <begin position="22"/>
        <end position="131"/>
    </location>
</feature>
<dbReference type="OrthoDB" id="9814708at2"/>
<gene>
    <name evidence="9" type="ORF">GPAL_0083</name>
</gene>
<proteinExistence type="predicted"/>